<evidence type="ECO:0000256" key="1">
    <source>
        <dbReference type="SAM" id="MobiDB-lite"/>
    </source>
</evidence>
<gene>
    <name evidence="2" type="ORF">BLA29_004517</name>
</gene>
<keyword evidence="3" id="KW-1185">Reference proteome</keyword>
<proteinExistence type="predicted"/>
<reference evidence="2 3" key="1">
    <citation type="submission" date="2017-03" db="EMBL/GenBank/DDBJ databases">
        <title>Genome Survey of Euroglyphus maynei.</title>
        <authorList>
            <person name="Arlian L.G."/>
            <person name="Morgan M.S."/>
            <person name="Rider S.D."/>
        </authorList>
    </citation>
    <scope>NUCLEOTIDE SEQUENCE [LARGE SCALE GENOMIC DNA]</scope>
    <source>
        <strain evidence="2">Arlian Lab</strain>
        <tissue evidence="2">Whole body</tissue>
    </source>
</reference>
<feature type="non-terminal residue" evidence="2">
    <location>
        <position position="65"/>
    </location>
</feature>
<dbReference type="Proteomes" id="UP000194236">
    <property type="component" value="Unassembled WGS sequence"/>
</dbReference>
<dbReference type="EMBL" id="MUJZ01047699">
    <property type="protein sequence ID" value="OTF74310.1"/>
    <property type="molecule type" value="Genomic_DNA"/>
</dbReference>
<sequence length="65" mass="6903">MATTGIIPQQQHPSSQQSQLIAQNTNIMSPLRTSLGAYGTITSQQPQYGKQSSPSNGPYHHHGGG</sequence>
<dbReference type="AlphaFoldDB" id="A0A1Y3B0I2"/>
<feature type="compositionally biased region" description="Polar residues" evidence="1">
    <location>
        <begin position="20"/>
        <end position="32"/>
    </location>
</feature>
<protein>
    <submittedName>
        <fullName evidence="2">Uncharacterized protein</fullName>
    </submittedName>
</protein>
<accession>A0A1Y3B0I2</accession>
<feature type="region of interest" description="Disordered" evidence="1">
    <location>
        <begin position="1"/>
        <end position="65"/>
    </location>
</feature>
<comment type="caution">
    <text evidence="2">The sequence shown here is derived from an EMBL/GenBank/DDBJ whole genome shotgun (WGS) entry which is preliminary data.</text>
</comment>
<evidence type="ECO:0000313" key="3">
    <source>
        <dbReference type="Proteomes" id="UP000194236"/>
    </source>
</evidence>
<feature type="compositionally biased region" description="Polar residues" evidence="1">
    <location>
        <begin position="40"/>
        <end position="56"/>
    </location>
</feature>
<evidence type="ECO:0000313" key="2">
    <source>
        <dbReference type="EMBL" id="OTF74310.1"/>
    </source>
</evidence>
<feature type="compositionally biased region" description="Low complexity" evidence="1">
    <location>
        <begin position="8"/>
        <end position="19"/>
    </location>
</feature>
<organism evidence="2 3">
    <name type="scientific">Euroglyphus maynei</name>
    <name type="common">Mayne's house dust mite</name>
    <dbReference type="NCBI Taxonomy" id="6958"/>
    <lineage>
        <taxon>Eukaryota</taxon>
        <taxon>Metazoa</taxon>
        <taxon>Ecdysozoa</taxon>
        <taxon>Arthropoda</taxon>
        <taxon>Chelicerata</taxon>
        <taxon>Arachnida</taxon>
        <taxon>Acari</taxon>
        <taxon>Acariformes</taxon>
        <taxon>Sarcoptiformes</taxon>
        <taxon>Astigmata</taxon>
        <taxon>Psoroptidia</taxon>
        <taxon>Analgoidea</taxon>
        <taxon>Pyroglyphidae</taxon>
        <taxon>Pyroglyphinae</taxon>
        <taxon>Euroglyphus</taxon>
    </lineage>
</organism>
<name>A0A1Y3B0I2_EURMA</name>